<keyword evidence="2" id="KW-1185">Reference proteome</keyword>
<gene>
    <name evidence="1" type="ORF">D777_02113</name>
</gene>
<dbReference type="AlphaFoldDB" id="A0A072NCY2"/>
<name>A0A072NCY2_9GAMM</name>
<evidence type="ECO:0000313" key="2">
    <source>
        <dbReference type="Proteomes" id="UP000035057"/>
    </source>
</evidence>
<dbReference type="PATRIC" id="fig|1137280.3.peg.1928"/>
<organism evidence="1 2">
    <name type="scientific">Marinobacter nitratireducens</name>
    <dbReference type="NCBI Taxonomy" id="1137280"/>
    <lineage>
        <taxon>Bacteria</taxon>
        <taxon>Pseudomonadati</taxon>
        <taxon>Pseudomonadota</taxon>
        <taxon>Gammaproteobacteria</taxon>
        <taxon>Pseudomonadales</taxon>
        <taxon>Marinobacteraceae</taxon>
        <taxon>Marinobacter</taxon>
    </lineage>
</organism>
<dbReference type="EMBL" id="ANIE01000006">
    <property type="protein sequence ID" value="KEF30960.1"/>
    <property type="molecule type" value="Genomic_DNA"/>
</dbReference>
<reference evidence="1 2" key="1">
    <citation type="submission" date="2012-12" db="EMBL/GenBank/DDBJ databases">
        <title>Genome assembly of Marinobacter sp. AK21.</title>
        <authorList>
            <person name="Khatri I."/>
            <person name="Kumar R."/>
            <person name="Vaidya B."/>
            <person name="Subramanian S."/>
            <person name="Pinnaka A."/>
        </authorList>
    </citation>
    <scope>NUCLEOTIDE SEQUENCE [LARGE SCALE GENOMIC DNA]</scope>
    <source>
        <strain evidence="1 2">AK21</strain>
    </source>
</reference>
<comment type="caution">
    <text evidence="1">The sequence shown here is derived from an EMBL/GenBank/DDBJ whole genome shotgun (WGS) entry which is preliminary data.</text>
</comment>
<evidence type="ECO:0000313" key="1">
    <source>
        <dbReference type="EMBL" id="KEF30960.1"/>
    </source>
</evidence>
<dbReference type="STRING" id="1137280.D777_02113"/>
<protein>
    <submittedName>
        <fullName evidence="1">Uncharacterized protein</fullName>
    </submittedName>
</protein>
<proteinExistence type="predicted"/>
<sequence>MDRTSINVLHVYDEGDAVGEASINLELVNGQLWEMYDGWIYKMKAPEGRKPTEVGK</sequence>
<dbReference type="Proteomes" id="UP000035057">
    <property type="component" value="Unassembled WGS sequence"/>
</dbReference>
<accession>A0A072NCY2</accession>